<dbReference type="Pfam" id="PF22669">
    <property type="entry name" value="Exo_endo_phos2"/>
    <property type="match status" value="1"/>
</dbReference>
<dbReference type="InterPro" id="IPR000300">
    <property type="entry name" value="IPPc"/>
</dbReference>
<accession>A0A4P9WBJ8</accession>
<proteinExistence type="inferred from homology"/>
<evidence type="ECO:0000256" key="3">
    <source>
        <dbReference type="ARBA" id="ARBA00013044"/>
    </source>
</evidence>
<dbReference type="Proteomes" id="UP000269721">
    <property type="component" value="Unassembled WGS sequence"/>
</dbReference>
<dbReference type="PROSITE" id="PS50275">
    <property type="entry name" value="SAC"/>
    <property type="match status" value="1"/>
</dbReference>
<dbReference type="GO" id="GO:0046856">
    <property type="term" value="P:phosphatidylinositol dephosphorylation"/>
    <property type="evidence" value="ECO:0007669"/>
    <property type="project" value="InterPro"/>
</dbReference>
<feature type="domain" description="SAC" evidence="5">
    <location>
        <begin position="1"/>
        <end position="208"/>
    </location>
</feature>
<keyword evidence="6" id="KW-0269">Exonuclease</keyword>
<dbReference type="EMBL" id="KZ996817">
    <property type="protein sequence ID" value="RKO88290.1"/>
    <property type="molecule type" value="Genomic_DNA"/>
</dbReference>
<dbReference type="InterPro" id="IPR046985">
    <property type="entry name" value="IP5"/>
</dbReference>
<dbReference type="Pfam" id="PF02383">
    <property type="entry name" value="Syja_N"/>
    <property type="match status" value="1"/>
</dbReference>
<dbReference type="PANTHER" id="PTHR11200:SF257">
    <property type="entry name" value="PHOSPHOINOSITIDE 5-PHOSPHATASE"/>
    <property type="match status" value="1"/>
</dbReference>
<evidence type="ECO:0000256" key="2">
    <source>
        <dbReference type="ARBA" id="ARBA00009678"/>
    </source>
</evidence>
<dbReference type="SUPFAM" id="SSF56219">
    <property type="entry name" value="DNase I-like"/>
    <property type="match status" value="1"/>
</dbReference>
<evidence type="ECO:0000313" key="7">
    <source>
        <dbReference type="Proteomes" id="UP000269721"/>
    </source>
</evidence>
<dbReference type="OrthoDB" id="405996at2759"/>
<dbReference type="EC" id="3.1.3.36" evidence="3"/>
<dbReference type="GO" id="GO:0004439">
    <property type="term" value="F:phosphatidylinositol-4,5-bisphosphate 5-phosphatase activity"/>
    <property type="evidence" value="ECO:0007669"/>
    <property type="project" value="UniProtKB-EC"/>
</dbReference>
<dbReference type="InterPro" id="IPR036691">
    <property type="entry name" value="Endo/exonu/phosph_ase_sf"/>
</dbReference>
<keyword evidence="7" id="KW-1185">Reference proteome</keyword>
<keyword evidence="6" id="KW-0255">Endonuclease</keyword>
<keyword evidence="6" id="KW-0540">Nuclease</keyword>
<dbReference type="InterPro" id="IPR002013">
    <property type="entry name" value="SAC_dom"/>
</dbReference>
<name>A0A4P9WBJ8_9FUNG</name>
<protein>
    <recommendedName>
        <fullName evidence="3">phosphoinositide 5-phosphatase</fullName>
        <ecNumber evidence="3">3.1.3.36</ecNumber>
    </recommendedName>
</protein>
<dbReference type="SMART" id="SM00128">
    <property type="entry name" value="IPPc"/>
    <property type="match status" value="1"/>
</dbReference>
<keyword evidence="4" id="KW-0378">Hydrolase</keyword>
<organism evidence="6 7">
    <name type="scientific">Blyttiomyces helicus</name>
    <dbReference type="NCBI Taxonomy" id="388810"/>
    <lineage>
        <taxon>Eukaryota</taxon>
        <taxon>Fungi</taxon>
        <taxon>Fungi incertae sedis</taxon>
        <taxon>Chytridiomycota</taxon>
        <taxon>Chytridiomycota incertae sedis</taxon>
        <taxon>Chytridiomycetes</taxon>
        <taxon>Chytridiomycetes incertae sedis</taxon>
        <taxon>Blyttiomyces</taxon>
    </lineage>
</organism>
<comment type="similarity">
    <text evidence="2">In the central section; belongs to the inositol 1,4,5-trisphosphate 5-phosphatase family.</text>
</comment>
<dbReference type="PANTHER" id="PTHR11200">
    <property type="entry name" value="INOSITOL 5-PHOSPHATASE"/>
    <property type="match status" value="1"/>
</dbReference>
<sequence length="466" mass="51773">MTHKVTISRGAESTAPAARKHFQELLSRYSNVHIVNLLSQKDTSGEYPLSEAYRQCVARMSDIASQLSITCFDFHAIVKRDNYERVGVIFFLPGRGENRPDKILTSAPSKLSELISQIALPLDDQSHLLLDGQSGNIILTQSGIMRTNCLDCLDRTNVVQTSIARFVLERQLEAWGLVPSAFEKDNFLNAYNNLWADNGDWLSKIYAGTGALKSSYTRKGKQTVFGFLDDAAKSVNRFYINNFQDKGRQEAIDLLLGKFSNRDSILLRNPLHEAVAKDMEARLSEYSSTSRITMFLGTYNVNGKLHKGESLDSWLRTNKATSPQLYAIGIQELIELTAGQYISTDTDKLRLFWEGTLMRAINAQGGGSYVLVRSLHLVALGLFIFVRADCVTMLRKVESSTKKTGLGGMAANKGGIGISLNVNDTTIALVTAHLAAGSKAVYDRNDDYRTISEGLNFRGMRLMDHE</sequence>
<evidence type="ECO:0000313" key="6">
    <source>
        <dbReference type="EMBL" id="RKO88290.1"/>
    </source>
</evidence>
<dbReference type="GO" id="GO:0004519">
    <property type="term" value="F:endonuclease activity"/>
    <property type="evidence" value="ECO:0007669"/>
    <property type="project" value="UniProtKB-KW"/>
</dbReference>
<dbReference type="Gene3D" id="3.60.10.10">
    <property type="entry name" value="Endonuclease/exonuclease/phosphatase"/>
    <property type="match status" value="1"/>
</dbReference>
<gene>
    <name evidence="6" type="ORF">BDK51DRAFT_30286</name>
</gene>
<dbReference type="GO" id="GO:0004527">
    <property type="term" value="F:exonuclease activity"/>
    <property type="evidence" value="ECO:0007669"/>
    <property type="project" value="UniProtKB-KW"/>
</dbReference>
<evidence type="ECO:0000256" key="4">
    <source>
        <dbReference type="ARBA" id="ARBA00022801"/>
    </source>
</evidence>
<comment type="similarity">
    <text evidence="1">Belongs to the synaptojanin family.</text>
</comment>
<evidence type="ECO:0000259" key="5">
    <source>
        <dbReference type="PROSITE" id="PS50275"/>
    </source>
</evidence>
<reference evidence="7" key="1">
    <citation type="journal article" date="2018" name="Nat. Microbiol.">
        <title>Leveraging single-cell genomics to expand the fungal tree of life.</title>
        <authorList>
            <person name="Ahrendt S.R."/>
            <person name="Quandt C.A."/>
            <person name="Ciobanu D."/>
            <person name="Clum A."/>
            <person name="Salamov A."/>
            <person name="Andreopoulos B."/>
            <person name="Cheng J.F."/>
            <person name="Woyke T."/>
            <person name="Pelin A."/>
            <person name="Henrissat B."/>
            <person name="Reynolds N.K."/>
            <person name="Benny G.L."/>
            <person name="Smith M.E."/>
            <person name="James T.Y."/>
            <person name="Grigoriev I.V."/>
        </authorList>
    </citation>
    <scope>NUCLEOTIDE SEQUENCE [LARGE SCALE GENOMIC DNA]</scope>
</reference>
<dbReference type="AlphaFoldDB" id="A0A4P9WBJ8"/>
<evidence type="ECO:0000256" key="1">
    <source>
        <dbReference type="ARBA" id="ARBA00008943"/>
    </source>
</evidence>